<evidence type="ECO:0000256" key="4">
    <source>
        <dbReference type="ARBA" id="ARBA00022989"/>
    </source>
</evidence>
<name>A0A0R1YDJ9_9LACO</name>
<evidence type="ECO:0000313" key="7">
    <source>
        <dbReference type="EMBL" id="KRM40567.1"/>
    </source>
</evidence>
<proteinExistence type="inferred from homology"/>
<dbReference type="Pfam" id="PF00939">
    <property type="entry name" value="Na_sulph_symp"/>
    <property type="match status" value="1"/>
</dbReference>
<protein>
    <submittedName>
        <fullName evidence="7">Cation transporter</fullName>
    </submittedName>
</protein>
<dbReference type="NCBIfam" id="TIGR00785">
    <property type="entry name" value="dass"/>
    <property type="match status" value="1"/>
</dbReference>
<comment type="subcellular location">
    <subcellularLocation>
        <location evidence="1">Membrane</location>
        <topology evidence="1">Multi-pass membrane protein</topology>
    </subcellularLocation>
</comment>
<feature type="transmembrane region" description="Helical" evidence="6">
    <location>
        <begin position="125"/>
        <end position="144"/>
    </location>
</feature>
<evidence type="ECO:0000256" key="3">
    <source>
        <dbReference type="ARBA" id="ARBA00022692"/>
    </source>
</evidence>
<feature type="transmembrane region" description="Helical" evidence="6">
    <location>
        <begin position="221"/>
        <end position="244"/>
    </location>
</feature>
<keyword evidence="3 6" id="KW-0812">Transmembrane</keyword>
<reference evidence="7 8" key="1">
    <citation type="journal article" date="2015" name="Genome Announc.">
        <title>Expanding the biotechnology potential of lactobacilli through comparative genomics of 213 strains and associated genera.</title>
        <authorList>
            <person name="Sun Z."/>
            <person name="Harris H.M."/>
            <person name="McCann A."/>
            <person name="Guo C."/>
            <person name="Argimon S."/>
            <person name="Zhang W."/>
            <person name="Yang X."/>
            <person name="Jeffery I.B."/>
            <person name="Cooney J.C."/>
            <person name="Kagawa T.F."/>
            <person name="Liu W."/>
            <person name="Song Y."/>
            <person name="Salvetti E."/>
            <person name="Wrobel A."/>
            <person name="Rasinkangas P."/>
            <person name="Parkhill J."/>
            <person name="Rea M.C."/>
            <person name="O'Sullivan O."/>
            <person name="Ritari J."/>
            <person name="Douillard F.P."/>
            <person name="Paul Ross R."/>
            <person name="Yang R."/>
            <person name="Briner A.E."/>
            <person name="Felis G.E."/>
            <person name="de Vos W.M."/>
            <person name="Barrangou R."/>
            <person name="Klaenhammer T.R."/>
            <person name="Caufield P.W."/>
            <person name="Cui Y."/>
            <person name="Zhang H."/>
            <person name="O'Toole P.W."/>
        </authorList>
    </citation>
    <scope>NUCLEOTIDE SEQUENCE [LARGE SCALE GENOMIC DNA]</scope>
    <source>
        <strain evidence="7 8">DSM 18390</strain>
    </source>
</reference>
<feature type="transmembrane region" description="Helical" evidence="6">
    <location>
        <begin position="270"/>
        <end position="289"/>
    </location>
</feature>
<keyword evidence="4 6" id="KW-1133">Transmembrane helix</keyword>
<dbReference type="PANTHER" id="PTHR42826">
    <property type="entry name" value="DICARBOXYLATE TRANSPORTER 2.1, CHLOROPLASTIC"/>
    <property type="match status" value="1"/>
</dbReference>
<feature type="transmembrane region" description="Helical" evidence="6">
    <location>
        <begin position="296"/>
        <end position="315"/>
    </location>
</feature>
<feature type="transmembrane region" description="Helical" evidence="6">
    <location>
        <begin position="190"/>
        <end position="209"/>
    </location>
</feature>
<feature type="transmembrane region" description="Helical" evidence="6">
    <location>
        <begin position="362"/>
        <end position="381"/>
    </location>
</feature>
<keyword evidence="5 6" id="KW-0472">Membrane</keyword>
<comment type="caution">
    <text evidence="7">The sequence shown here is derived from an EMBL/GenBank/DDBJ whole genome shotgun (WGS) entry which is preliminary data.</text>
</comment>
<evidence type="ECO:0000256" key="2">
    <source>
        <dbReference type="ARBA" id="ARBA00007349"/>
    </source>
</evidence>
<comment type="similarity">
    <text evidence="2">Belongs to the SLC13A/DASS transporter (TC 2.A.47) family. DIT1 subfamily.</text>
</comment>
<feature type="transmembrane region" description="Helical" evidence="6">
    <location>
        <begin position="393"/>
        <end position="421"/>
    </location>
</feature>
<dbReference type="Proteomes" id="UP000051010">
    <property type="component" value="Unassembled WGS sequence"/>
</dbReference>
<dbReference type="AlphaFoldDB" id="A0A0R1YDJ9"/>
<feature type="transmembrane region" description="Helical" evidence="6">
    <location>
        <begin position="12"/>
        <end position="32"/>
    </location>
</feature>
<feature type="transmembrane region" description="Helical" evidence="6">
    <location>
        <begin position="84"/>
        <end position="104"/>
    </location>
</feature>
<feature type="transmembrane region" description="Helical" evidence="6">
    <location>
        <begin position="38"/>
        <end position="54"/>
    </location>
</feature>
<sequence length="474" mass="51748">MQKMTIKINWKAWILPLIFGIGLWLLTPIKPAGINVDAWHLFAIFLATIIACVTKPMPMMAVTLTGATIATVTHIFTMDEFAAGFGNSTAWMVAMCMFLAAGFIKSGLGSRIAYLFVSAFGKKTLGLAYALSAVETVLAIGIPSNNARVNGIMYPIIDNLSREMGSDPKDGTQRKLGSFLVFNEYEINNVTSGMFLTGLAGNMVALGLAKTQGINITWMEWFAAASVPAILCLLIIPFVLYKIYPPEVKETPNAHAWAEGKLKELGKMSVSEKIMTGTFVAAILLWLFGSKIGIDATQVSFLAVVFLLVTGVLTTKDLLKESFAWNILTWLSVIMLMSQKLMTLGFFPWFSKTLGNMLHGMNWLWVLIILFLAYFYLHYLFPSVSTQISALYAGFLSVAIGVGAPPTLAALMLAFCGSIYLSTSTYSAGPAALIASTGYIKNKDFWKLSAIIGVIFNVVWLGGGLLWTKIIGFW</sequence>
<feature type="transmembrane region" description="Helical" evidence="6">
    <location>
        <begin position="445"/>
        <end position="467"/>
    </location>
</feature>
<evidence type="ECO:0000256" key="1">
    <source>
        <dbReference type="ARBA" id="ARBA00004141"/>
    </source>
</evidence>
<evidence type="ECO:0000256" key="5">
    <source>
        <dbReference type="ARBA" id="ARBA00023136"/>
    </source>
</evidence>
<dbReference type="GO" id="GO:0022857">
    <property type="term" value="F:transmembrane transporter activity"/>
    <property type="evidence" value="ECO:0007669"/>
    <property type="project" value="InterPro"/>
</dbReference>
<evidence type="ECO:0000256" key="6">
    <source>
        <dbReference type="SAM" id="Phobius"/>
    </source>
</evidence>
<dbReference type="EMBL" id="AZFZ01000079">
    <property type="protein sequence ID" value="KRM40567.1"/>
    <property type="molecule type" value="Genomic_DNA"/>
</dbReference>
<dbReference type="GO" id="GO:0016020">
    <property type="term" value="C:membrane"/>
    <property type="evidence" value="ECO:0007669"/>
    <property type="project" value="UniProtKB-SubCell"/>
</dbReference>
<dbReference type="PIRSF" id="PIRSF002457">
    <property type="entry name" value="DASS"/>
    <property type="match status" value="1"/>
</dbReference>
<dbReference type="InterPro" id="IPR030676">
    <property type="entry name" value="CitT-rel"/>
</dbReference>
<gene>
    <name evidence="7" type="ORF">FD47_GL002735</name>
</gene>
<evidence type="ECO:0000313" key="8">
    <source>
        <dbReference type="Proteomes" id="UP000051010"/>
    </source>
</evidence>
<dbReference type="PATRIC" id="fig|1423786.4.peg.2877"/>
<organism evidence="7 8">
    <name type="scientific">Lentilactobacillus parafarraginis DSM 18390 = JCM 14109</name>
    <dbReference type="NCBI Taxonomy" id="1423786"/>
    <lineage>
        <taxon>Bacteria</taxon>
        <taxon>Bacillati</taxon>
        <taxon>Bacillota</taxon>
        <taxon>Bacilli</taxon>
        <taxon>Lactobacillales</taxon>
        <taxon>Lactobacillaceae</taxon>
        <taxon>Lentilactobacillus</taxon>
    </lineage>
</organism>
<accession>A0A0R1YDJ9</accession>
<dbReference type="InterPro" id="IPR001898">
    <property type="entry name" value="SLC13A/DASS"/>
</dbReference>
<feature type="transmembrane region" description="Helical" evidence="6">
    <location>
        <begin position="327"/>
        <end position="350"/>
    </location>
</feature>